<dbReference type="EMBL" id="BARU01033721">
    <property type="protein sequence ID" value="GAH70662.1"/>
    <property type="molecule type" value="Genomic_DNA"/>
</dbReference>
<sequence>QSVSEWKKEFDWESRIAKRDLKIIQAIEKKITKSIVEEKYQYHKQVSMNVKLIRSVIATVFDKIKNKEIKLETLGDINTTMWVFERLVRLDLFLLGEPEKILLKFKGDITISDKDKEIALLSDEKLDEYINTLSEGTEVPLLSGKEEKRDTE</sequence>
<feature type="non-terminal residue" evidence="1">
    <location>
        <position position="1"/>
    </location>
</feature>
<dbReference type="AlphaFoldDB" id="X1HME6"/>
<reference evidence="1" key="1">
    <citation type="journal article" date="2014" name="Front. Microbiol.">
        <title>High frequency of phylogenetically diverse reductive dehalogenase-homologous genes in deep subseafloor sedimentary metagenomes.</title>
        <authorList>
            <person name="Kawai M."/>
            <person name="Futagami T."/>
            <person name="Toyoda A."/>
            <person name="Takaki Y."/>
            <person name="Nishi S."/>
            <person name="Hori S."/>
            <person name="Arai W."/>
            <person name="Tsubouchi T."/>
            <person name="Morono Y."/>
            <person name="Uchiyama I."/>
            <person name="Ito T."/>
            <person name="Fujiyama A."/>
            <person name="Inagaki F."/>
            <person name="Takami H."/>
        </authorList>
    </citation>
    <scope>NUCLEOTIDE SEQUENCE</scope>
    <source>
        <strain evidence="1">Expedition CK06-06</strain>
    </source>
</reference>
<accession>X1HME6</accession>
<gene>
    <name evidence="1" type="ORF">S03H2_53016</name>
</gene>
<protein>
    <submittedName>
        <fullName evidence="1">Uncharacterized protein</fullName>
    </submittedName>
</protein>
<comment type="caution">
    <text evidence="1">The sequence shown here is derived from an EMBL/GenBank/DDBJ whole genome shotgun (WGS) entry which is preliminary data.</text>
</comment>
<evidence type="ECO:0000313" key="1">
    <source>
        <dbReference type="EMBL" id="GAH70662.1"/>
    </source>
</evidence>
<organism evidence="1">
    <name type="scientific">marine sediment metagenome</name>
    <dbReference type="NCBI Taxonomy" id="412755"/>
    <lineage>
        <taxon>unclassified sequences</taxon>
        <taxon>metagenomes</taxon>
        <taxon>ecological metagenomes</taxon>
    </lineage>
</organism>
<proteinExistence type="predicted"/>
<name>X1HME6_9ZZZZ</name>